<sequence length="96" mass="11060">MSRSKIIIICDINRILGRLTSKKREVYDRVIGISIDSSVDEYINLAKAIDLVDRVDVIGCYDEKFQMIAAKVAKILNLDFLSEDTIDNKFNMRKNF</sequence>
<evidence type="ECO:0000313" key="2">
    <source>
        <dbReference type="Proteomes" id="UP000198828"/>
    </source>
</evidence>
<reference evidence="1 2" key="1">
    <citation type="submission" date="2016-10" db="EMBL/GenBank/DDBJ databases">
        <authorList>
            <person name="de Groot N.N."/>
        </authorList>
    </citation>
    <scope>NUCLEOTIDE SEQUENCE [LARGE SCALE GENOMIC DNA]</scope>
    <source>
        <strain evidence="1 2">DSM 23310</strain>
    </source>
</reference>
<protein>
    <submittedName>
        <fullName evidence="1">Uncharacterized protein</fullName>
    </submittedName>
</protein>
<proteinExistence type="predicted"/>
<evidence type="ECO:0000313" key="1">
    <source>
        <dbReference type="EMBL" id="SDX76992.1"/>
    </source>
</evidence>
<dbReference type="Proteomes" id="UP000198828">
    <property type="component" value="Unassembled WGS sequence"/>
</dbReference>
<dbReference type="AlphaFoldDB" id="A0A1H3EE24"/>
<name>A0A1H3EE24_9FIRM</name>
<dbReference type="RefSeq" id="WP_093754888.1">
    <property type="nucleotide sequence ID" value="NZ_BSYN01000003.1"/>
</dbReference>
<accession>A0A1H3EE24</accession>
<keyword evidence="2" id="KW-1185">Reference proteome</keyword>
<organism evidence="1 2">
    <name type="scientific">Tepidimicrobium xylanilyticum</name>
    <dbReference type="NCBI Taxonomy" id="1123352"/>
    <lineage>
        <taxon>Bacteria</taxon>
        <taxon>Bacillati</taxon>
        <taxon>Bacillota</taxon>
        <taxon>Tissierellia</taxon>
        <taxon>Tissierellales</taxon>
        <taxon>Tepidimicrobiaceae</taxon>
        <taxon>Tepidimicrobium</taxon>
    </lineage>
</organism>
<gene>
    <name evidence="1" type="ORF">SAMN05660923_02898</name>
</gene>
<dbReference type="EMBL" id="FNNG01000019">
    <property type="protein sequence ID" value="SDX76992.1"/>
    <property type="molecule type" value="Genomic_DNA"/>
</dbReference>